<dbReference type="Proteomes" id="UP001286313">
    <property type="component" value="Unassembled WGS sequence"/>
</dbReference>
<feature type="chain" id="PRO_5041985389" evidence="1">
    <location>
        <begin position="17"/>
        <end position="158"/>
    </location>
</feature>
<gene>
    <name evidence="2" type="ORF">Pcinc_010256</name>
</gene>
<proteinExistence type="predicted"/>
<organism evidence="2 3">
    <name type="scientific">Petrolisthes cinctipes</name>
    <name type="common">Flat porcelain crab</name>
    <dbReference type="NCBI Taxonomy" id="88211"/>
    <lineage>
        <taxon>Eukaryota</taxon>
        <taxon>Metazoa</taxon>
        <taxon>Ecdysozoa</taxon>
        <taxon>Arthropoda</taxon>
        <taxon>Crustacea</taxon>
        <taxon>Multicrustacea</taxon>
        <taxon>Malacostraca</taxon>
        <taxon>Eumalacostraca</taxon>
        <taxon>Eucarida</taxon>
        <taxon>Decapoda</taxon>
        <taxon>Pleocyemata</taxon>
        <taxon>Anomura</taxon>
        <taxon>Galatheoidea</taxon>
        <taxon>Porcellanidae</taxon>
        <taxon>Petrolisthes</taxon>
    </lineage>
</organism>
<dbReference type="EMBL" id="JAWQEG010000791">
    <property type="protein sequence ID" value="KAK3885515.1"/>
    <property type="molecule type" value="Genomic_DNA"/>
</dbReference>
<name>A0AAE1G563_PETCI</name>
<feature type="signal peptide" evidence="1">
    <location>
        <begin position="1"/>
        <end position="16"/>
    </location>
</feature>
<dbReference type="AlphaFoldDB" id="A0AAE1G563"/>
<evidence type="ECO:0000313" key="3">
    <source>
        <dbReference type="Proteomes" id="UP001286313"/>
    </source>
</evidence>
<sequence length="158" mass="16640">MFTLLLTAILLALGTSKDVEVRGPPNWNTCPSWSCSEAGGTCYNPDSAPTCDDLLDMKCKGNGKRDCKCCINCETTAVCMDANGECRPMGSCESDEMPDSTFSCGADSCTCCVETPVVCNITSSCITITPLTECSGGTVTPSTFCGCTLHEECCIIMS</sequence>
<comment type="caution">
    <text evidence="2">The sequence shown here is derived from an EMBL/GenBank/DDBJ whole genome shotgun (WGS) entry which is preliminary data.</text>
</comment>
<reference evidence="2" key="1">
    <citation type="submission" date="2023-10" db="EMBL/GenBank/DDBJ databases">
        <title>Genome assemblies of two species of porcelain crab, Petrolisthes cinctipes and Petrolisthes manimaculis (Anomura: Porcellanidae).</title>
        <authorList>
            <person name="Angst P."/>
        </authorList>
    </citation>
    <scope>NUCLEOTIDE SEQUENCE</scope>
    <source>
        <strain evidence="2">PB745_01</strain>
        <tissue evidence="2">Gill</tissue>
    </source>
</reference>
<evidence type="ECO:0000256" key="1">
    <source>
        <dbReference type="SAM" id="SignalP"/>
    </source>
</evidence>
<evidence type="ECO:0000313" key="2">
    <source>
        <dbReference type="EMBL" id="KAK3885515.1"/>
    </source>
</evidence>
<protein>
    <submittedName>
        <fullName evidence="2">Uncharacterized protein</fullName>
    </submittedName>
</protein>
<keyword evidence="1" id="KW-0732">Signal</keyword>
<keyword evidence="3" id="KW-1185">Reference proteome</keyword>
<accession>A0AAE1G563</accession>